<dbReference type="InterPro" id="IPR050496">
    <property type="entry name" value="SNF2_RAD54_helicase_repair"/>
</dbReference>
<dbReference type="EMBL" id="JAWJYN010000002">
    <property type="protein sequence ID" value="MDZ8162381.1"/>
    <property type="molecule type" value="Genomic_DNA"/>
</dbReference>
<evidence type="ECO:0000256" key="2">
    <source>
        <dbReference type="SAM" id="MobiDB-lite"/>
    </source>
</evidence>
<evidence type="ECO:0000313" key="5">
    <source>
        <dbReference type="EMBL" id="MDZ8162381.1"/>
    </source>
</evidence>
<dbReference type="InterPro" id="IPR049730">
    <property type="entry name" value="SNF2/RAD54-like_C"/>
</dbReference>
<dbReference type="CDD" id="cd18793">
    <property type="entry name" value="SF2_C_SNF"/>
    <property type="match status" value="1"/>
</dbReference>
<evidence type="ECO:0000313" key="6">
    <source>
        <dbReference type="Proteomes" id="UP001291912"/>
    </source>
</evidence>
<keyword evidence="5" id="KW-0547">Nucleotide-binding</keyword>
<protein>
    <submittedName>
        <fullName evidence="5">DEAD/DEAH box helicase</fullName>
        <ecNumber evidence="5">3.6.4.-</ecNumber>
    </submittedName>
</protein>
<dbReference type="PROSITE" id="PS51194">
    <property type="entry name" value="HELICASE_CTER"/>
    <property type="match status" value="1"/>
</dbReference>
<dbReference type="PROSITE" id="PS51192">
    <property type="entry name" value="HELICASE_ATP_BIND_1"/>
    <property type="match status" value="1"/>
</dbReference>
<dbReference type="InterPro" id="IPR038718">
    <property type="entry name" value="SNF2-like_sf"/>
</dbReference>
<name>A0ABU5N8M7_9MICO</name>
<feature type="region of interest" description="Disordered" evidence="2">
    <location>
        <begin position="301"/>
        <end position="325"/>
    </location>
</feature>
<dbReference type="PANTHER" id="PTHR45629">
    <property type="entry name" value="SNF2/RAD54 FAMILY MEMBER"/>
    <property type="match status" value="1"/>
</dbReference>
<dbReference type="InterPro" id="IPR001650">
    <property type="entry name" value="Helicase_C-like"/>
</dbReference>
<comment type="caution">
    <text evidence="5">The sequence shown here is derived from an EMBL/GenBank/DDBJ whole genome shotgun (WGS) entry which is preliminary data.</text>
</comment>
<dbReference type="PANTHER" id="PTHR45629:SF7">
    <property type="entry name" value="DNA EXCISION REPAIR PROTEIN ERCC-6-RELATED"/>
    <property type="match status" value="1"/>
</dbReference>
<keyword evidence="1 5" id="KW-0378">Hydrolase</keyword>
<keyword evidence="5" id="KW-0067">ATP-binding</keyword>
<dbReference type="SMART" id="SM00490">
    <property type="entry name" value="HELICc"/>
    <property type="match status" value="1"/>
</dbReference>
<proteinExistence type="predicted"/>
<feature type="domain" description="Helicase C-terminal" evidence="4">
    <location>
        <begin position="830"/>
        <end position="981"/>
    </location>
</feature>
<dbReference type="InterPro" id="IPR000330">
    <property type="entry name" value="SNF2_N"/>
</dbReference>
<dbReference type="GO" id="GO:0016787">
    <property type="term" value="F:hydrolase activity"/>
    <property type="evidence" value="ECO:0007669"/>
    <property type="project" value="UniProtKB-KW"/>
</dbReference>
<dbReference type="InterPro" id="IPR027417">
    <property type="entry name" value="P-loop_NTPase"/>
</dbReference>
<keyword evidence="5" id="KW-0347">Helicase</keyword>
<dbReference type="GO" id="GO:0004386">
    <property type="term" value="F:helicase activity"/>
    <property type="evidence" value="ECO:0007669"/>
    <property type="project" value="UniProtKB-KW"/>
</dbReference>
<dbReference type="EC" id="3.6.4.-" evidence="5"/>
<dbReference type="SUPFAM" id="SSF52540">
    <property type="entry name" value="P-loop containing nucleoside triphosphate hydrolases"/>
    <property type="match status" value="2"/>
</dbReference>
<evidence type="ECO:0000259" key="4">
    <source>
        <dbReference type="PROSITE" id="PS51194"/>
    </source>
</evidence>
<dbReference type="SMART" id="SM00487">
    <property type="entry name" value="DEXDc"/>
    <property type="match status" value="1"/>
</dbReference>
<feature type="domain" description="Helicase ATP-binding" evidence="3">
    <location>
        <begin position="540"/>
        <end position="696"/>
    </location>
</feature>
<keyword evidence="6" id="KW-1185">Reference proteome</keyword>
<dbReference type="Pfam" id="PF00176">
    <property type="entry name" value="SNF2-rel_dom"/>
    <property type="match status" value="1"/>
</dbReference>
<evidence type="ECO:0000259" key="3">
    <source>
        <dbReference type="PROSITE" id="PS51192"/>
    </source>
</evidence>
<sequence>MPPAPDEPRDGEVSGPAWRELFSRGGSRGSSGARLALFVDLRQRTRTGTWGPTRLEAATAETLIRRPGDVVVGLRPAVRGASEGSWIRGEVSWDALRRPGGPWDPVQARWFAELHSIAREVRSLATYSDLGEWLVLDTIESTLLWPHLASADAVGVPLVGTSTRRTVSRAAEAAVGLRIDRSDGDALRVSVSVDIDGERFEPHTVRPVGATGVYAYRTVHAGTGLVLAPVALDDVVRGLLHDGGTTLVPADDAGEFLHEHAPPLARRLPVHTGAGVQIPPAPPPSLRLRVDARERDRVVVEGEWSYPGSPPLPLAPPADGSDRDLTRDSDLEVAVLARVHAAWTKHTHQPWAARTVFRGVDAAEFTTGLLPELEALAGVRVEIRGDARRHRELLGDPRIRITTVESSDPDWFDLGIQVTIDGRRIPFTGLFTALATRRTKMMLSDGAYFSLRHPALDRLRELIDEAVEMTEWESGPRIHRHQLALWTDFEDLADESDAAVSWRAAAQALRDTAAVPEVVVPDEVRATLRPYQVRGVSWLTFLAEHRLGGILADDMGLGKTLQVLAALAVRSGNGAADPSLVVAPTSVVGTWVEEATRFVPDLRIAVVSGAGGLTDVGDVDIVITSYTVLRIDRDAFAAARWGWLVLDEAQFVKNPATRVHRAVAGIRAEVRFALSGTPLENSLTELHAILSLTSPGLFPSARRFRQEYVGPIERGSAPDDVEAGAYRAARLDRLRARVRPLLLRRTKSQVAEDLPPRQEQVLHVELSPGHRATYDTALQRERQKILGLLDDLDRHRFIVFRSLTLLRMLSLAPRLIDPEAPAHSHKLDLLVSQLAEVMAEGRRALVFSQFTSFLDLAEDALDAAGIGHVRLDGSTADRSRVVQQFRGGDAPVFLISLKAGGFGLNLTDADVVILLDPWWNPAAESQAIDRTHRIGQTRPVMVYRLIAAGTIEEKVRALQQRKARLFGAVLDDDDLFARALEADDIRALLGD</sequence>
<dbReference type="Pfam" id="PF00271">
    <property type="entry name" value="Helicase_C"/>
    <property type="match status" value="1"/>
</dbReference>
<dbReference type="Gene3D" id="3.40.50.300">
    <property type="entry name" value="P-loop containing nucleotide triphosphate hydrolases"/>
    <property type="match status" value="1"/>
</dbReference>
<dbReference type="Proteomes" id="UP001291912">
    <property type="component" value="Unassembled WGS sequence"/>
</dbReference>
<reference evidence="5 6" key="1">
    <citation type="submission" date="2023-10" db="EMBL/GenBank/DDBJ databases">
        <title>Microbacterium xanthum sp. nov., isolated from seaweed.</title>
        <authorList>
            <person name="Lee S.D."/>
        </authorList>
    </citation>
    <scope>NUCLEOTIDE SEQUENCE [LARGE SCALE GENOMIC DNA]</scope>
    <source>
        <strain evidence="5 6">KCTC 19124</strain>
    </source>
</reference>
<dbReference type="RefSeq" id="WP_194424839.1">
    <property type="nucleotide sequence ID" value="NZ_BAAAPT010000002.1"/>
</dbReference>
<evidence type="ECO:0000256" key="1">
    <source>
        <dbReference type="ARBA" id="ARBA00022801"/>
    </source>
</evidence>
<dbReference type="InterPro" id="IPR014001">
    <property type="entry name" value="Helicase_ATP-bd"/>
</dbReference>
<organism evidence="5 6">
    <name type="scientific">Microbacterium aquimaris</name>
    <dbReference type="NCBI Taxonomy" id="459816"/>
    <lineage>
        <taxon>Bacteria</taxon>
        <taxon>Bacillati</taxon>
        <taxon>Actinomycetota</taxon>
        <taxon>Actinomycetes</taxon>
        <taxon>Micrococcales</taxon>
        <taxon>Microbacteriaceae</taxon>
        <taxon>Microbacterium</taxon>
    </lineage>
</organism>
<dbReference type="Gene3D" id="3.40.50.10810">
    <property type="entry name" value="Tandem AAA-ATPase domain"/>
    <property type="match status" value="1"/>
</dbReference>
<accession>A0ABU5N8M7</accession>
<gene>
    <name evidence="5" type="ORF">R2Q92_11110</name>
</gene>